<dbReference type="PROSITE" id="PS50004">
    <property type="entry name" value="C2"/>
    <property type="match status" value="1"/>
</dbReference>
<dbReference type="OrthoDB" id="270970at2759"/>
<reference evidence="3 4" key="1">
    <citation type="journal article" date="2013" name="BMC Genomics">
        <title>Genomics-driven discovery of the pneumocandin biosynthetic gene cluster in the fungus Glarea lozoyensis.</title>
        <authorList>
            <person name="Chen L."/>
            <person name="Yue Q."/>
            <person name="Zhang X."/>
            <person name="Xiang M."/>
            <person name="Wang C."/>
            <person name="Li S."/>
            <person name="Che Y."/>
            <person name="Ortiz-Lopez F.J."/>
            <person name="Bills G.F."/>
            <person name="Liu X."/>
            <person name="An Z."/>
        </authorList>
    </citation>
    <scope>NUCLEOTIDE SEQUENCE [LARGE SCALE GENOMIC DNA]</scope>
    <source>
        <strain evidence="4">ATCC 20868 / MF5171</strain>
    </source>
</reference>
<organism evidence="3 4">
    <name type="scientific">Glarea lozoyensis (strain ATCC 20868 / MF5171)</name>
    <dbReference type="NCBI Taxonomy" id="1116229"/>
    <lineage>
        <taxon>Eukaryota</taxon>
        <taxon>Fungi</taxon>
        <taxon>Dikarya</taxon>
        <taxon>Ascomycota</taxon>
        <taxon>Pezizomycotina</taxon>
        <taxon>Leotiomycetes</taxon>
        <taxon>Helotiales</taxon>
        <taxon>Helotiaceae</taxon>
        <taxon>Glarea</taxon>
    </lineage>
</organism>
<accession>S3DMS9</accession>
<dbReference type="PANTHER" id="PTHR47052">
    <property type="entry name" value="CONSERVED SERINE PROLINE-RICH PROTEIN (AFU_ORTHOLOGUE AFUA_2G01790)"/>
    <property type="match status" value="1"/>
</dbReference>
<dbReference type="OMA" id="RIEMTYY"/>
<dbReference type="InterPro" id="IPR035892">
    <property type="entry name" value="C2_domain_sf"/>
</dbReference>
<keyword evidence="4" id="KW-1185">Reference proteome</keyword>
<dbReference type="GeneID" id="19463634"/>
<feature type="region of interest" description="Disordered" evidence="1">
    <location>
        <begin position="703"/>
        <end position="974"/>
    </location>
</feature>
<feature type="compositionally biased region" description="Polar residues" evidence="1">
    <location>
        <begin position="227"/>
        <end position="246"/>
    </location>
</feature>
<feature type="compositionally biased region" description="Polar residues" evidence="1">
    <location>
        <begin position="593"/>
        <end position="611"/>
    </location>
</feature>
<dbReference type="STRING" id="1116229.S3DMS9"/>
<feature type="domain" description="C2" evidence="2">
    <location>
        <begin position="12"/>
        <end position="131"/>
    </location>
</feature>
<dbReference type="InterPro" id="IPR037791">
    <property type="entry name" value="C2_fungal_Inn1"/>
</dbReference>
<feature type="compositionally biased region" description="Low complexity" evidence="1">
    <location>
        <begin position="573"/>
        <end position="586"/>
    </location>
</feature>
<evidence type="ECO:0000256" key="1">
    <source>
        <dbReference type="SAM" id="MobiDB-lite"/>
    </source>
</evidence>
<dbReference type="eggNOG" id="ENOG502QSUF">
    <property type="taxonomic scope" value="Eukaryota"/>
</dbReference>
<dbReference type="InterPro" id="IPR000008">
    <property type="entry name" value="C2_dom"/>
</dbReference>
<feature type="region of interest" description="Disordered" evidence="1">
    <location>
        <begin position="649"/>
        <end position="686"/>
    </location>
</feature>
<feature type="compositionally biased region" description="Polar residues" evidence="1">
    <location>
        <begin position="349"/>
        <end position="366"/>
    </location>
</feature>
<feature type="compositionally biased region" description="Basic and acidic residues" evidence="1">
    <location>
        <begin position="793"/>
        <end position="812"/>
    </location>
</feature>
<feature type="compositionally biased region" description="Polar residues" evidence="1">
    <location>
        <begin position="773"/>
        <end position="782"/>
    </location>
</feature>
<feature type="compositionally biased region" description="Low complexity" evidence="1">
    <location>
        <begin position="896"/>
        <end position="907"/>
    </location>
</feature>
<feature type="compositionally biased region" description="Low complexity" evidence="1">
    <location>
        <begin position="938"/>
        <end position="950"/>
    </location>
</feature>
<dbReference type="SMART" id="SM00239">
    <property type="entry name" value="C2"/>
    <property type="match status" value="1"/>
</dbReference>
<feature type="compositionally biased region" description="Polar residues" evidence="1">
    <location>
        <begin position="911"/>
        <end position="937"/>
    </location>
</feature>
<feature type="compositionally biased region" description="Basic and acidic residues" evidence="1">
    <location>
        <begin position="373"/>
        <end position="384"/>
    </location>
</feature>
<feature type="region of interest" description="Disordered" evidence="1">
    <location>
        <begin position="450"/>
        <end position="627"/>
    </location>
</feature>
<feature type="region of interest" description="Disordered" evidence="1">
    <location>
        <begin position="155"/>
        <end position="431"/>
    </location>
</feature>
<evidence type="ECO:0000313" key="4">
    <source>
        <dbReference type="Proteomes" id="UP000016922"/>
    </source>
</evidence>
<feature type="compositionally biased region" description="Low complexity" evidence="1">
    <location>
        <begin position="247"/>
        <end position="261"/>
    </location>
</feature>
<protein>
    <submittedName>
        <fullName evidence="3">C2 (Calcium/lipid-binding, CaLB)</fullName>
    </submittedName>
</protein>
<evidence type="ECO:0000259" key="2">
    <source>
        <dbReference type="PROSITE" id="PS50004"/>
    </source>
</evidence>
<dbReference type="CDD" id="cd08681">
    <property type="entry name" value="C2_fungal_Inn1p-like"/>
    <property type="match status" value="1"/>
</dbReference>
<dbReference type="EMBL" id="KE145369">
    <property type="protein sequence ID" value="EPE27788.1"/>
    <property type="molecule type" value="Genomic_DNA"/>
</dbReference>
<dbReference type="AlphaFoldDB" id="S3DMS9"/>
<feature type="compositionally biased region" description="Polar residues" evidence="1">
    <location>
        <begin position="450"/>
        <end position="459"/>
    </location>
</feature>
<name>S3DMS9_GLAL2</name>
<feature type="compositionally biased region" description="Polar residues" evidence="1">
    <location>
        <begin position="303"/>
        <end position="315"/>
    </location>
</feature>
<proteinExistence type="predicted"/>
<feature type="compositionally biased region" description="Polar residues" evidence="1">
    <location>
        <begin position="840"/>
        <end position="849"/>
    </location>
</feature>
<dbReference type="SUPFAM" id="SSF49562">
    <property type="entry name" value="C2 domain (Calcium/lipid-binding domain, CaLB)"/>
    <property type="match status" value="1"/>
</dbReference>
<sequence>MAAKTKVNGLNGMHTAGIFSDMTVDGPEIGTLVVIVDRAKNLPNRKTIGKQNPYCAARLGKEAKKTETDRRGGQTPRWDQELRFTVHDSPDYLQLKVSVFNDDKRTDLIGETWVSLQEVVVPGGGQSDTWHTLSCKGKYSGEVRVEITYYDTRPKQEKAEKARQAGAASTVEDGGRETLKGPRQPKPAVKRRPLPSDPVTGAPPPNAIPDHVQTPPRGFKSPAGTPEHTNSPTRGYEQSMNGPEYTQTPPRAQPQAPNAIPDHIQTPSRASPVAIPQHIQTPRYQSPGYISNQSPLQNVEYGTPSNQYSTTSYDRSPTWDGYGSNRAFPHEERSELYDSNNSRKDVRNNYATSQTSKGYSGHQVYNNEDEEHIDSRDPYSRHSPYEIPPSDEYGSPPSPVGPPPPPPAHGTRHGSSQVSPQPAIRSQEHYAFAAPIRANTWDTNLSNEAHRNSLSSYSQPKPYMAYVTPKKDDQYRKENSRPYQEAEPRHHSYDGRYSADYGSMQPTVEDAPPSPSAPHYSGHRGSASQSPGDRRHTEVPSPAPLNLSGRGSVASGRNSISTPPVHPGMHQHSNSNGYNSSSSQISLRDRSQTAASMSSRTSYNSLPQQYQMARKPSRNQLAEIEPDYGLPAVPPTLVAGIDPMIAQEIQERIYDERRKSFSNQGPSPMSRGSYDDPGHNNQYQTRQEFDSYQEDAMVPYAASAAPSSYSGRQSRYSNTTGTVVHKPRGVSPDPRVPARKSVSPSPGPAPEETRRLSGIPFGPDSYNALNPKITGSVSTPSLSARYDIQEPDADAKIITHDGREIDPSDHIPESNYAPLLESKAPKYASQMPDRNYRAPPSSSQPNSGRKQLKVVARPVSMSTSPSGPAVYMGTGPNDPLSNTGRNRLQKKSNRMSAAPAPQSSPLAPITPHQSNSYSSRSVPRPNTATYDSNENYNPSPSYGGSYRGSAGPPPIPAKVPMRMDSGVPQSSGADAWTLLDEMKNIDLGNGRSRRRGHY</sequence>
<dbReference type="Gene3D" id="2.60.40.150">
    <property type="entry name" value="C2 domain"/>
    <property type="match status" value="1"/>
</dbReference>
<feature type="compositionally biased region" description="Basic and acidic residues" evidence="1">
    <location>
        <begin position="328"/>
        <end position="347"/>
    </location>
</feature>
<dbReference type="PANTHER" id="PTHR47052:SF3">
    <property type="entry name" value="INGRESSION PROTEIN 1"/>
    <property type="match status" value="1"/>
</dbReference>
<evidence type="ECO:0000313" key="3">
    <source>
        <dbReference type="EMBL" id="EPE27788.1"/>
    </source>
</evidence>
<feature type="compositionally biased region" description="Polar residues" evidence="1">
    <location>
        <begin position="278"/>
        <end position="297"/>
    </location>
</feature>
<feature type="compositionally biased region" description="Polar residues" evidence="1">
    <location>
        <begin position="711"/>
        <end position="722"/>
    </location>
</feature>
<dbReference type="InterPro" id="IPR052981">
    <property type="entry name" value="Ingression_C2_domain"/>
</dbReference>
<feature type="compositionally biased region" description="Basic and acidic residues" evidence="1">
    <location>
        <begin position="649"/>
        <end position="659"/>
    </location>
</feature>
<feature type="compositionally biased region" description="Pro residues" evidence="1">
    <location>
        <begin position="396"/>
        <end position="408"/>
    </location>
</feature>
<dbReference type="Proteomes" id="UP000016922">
    <property type="component" value="Unassembled WGS sequence"/>
</dbReference>
<dbReference type="HOGENOM" id="CLU_008050_0_0_1"/>
<feature type="compositionally biased region" description="Basic and acidic residues" evidence="1">
    <location>
        <begin position="469"/>
        <end position="494"/>
    </location>
</feature>
<dbReference type="Pfam" id="PF00168">
    <property type="entry name" value="C2"/>
    <property type="match status" value="1"/>
</dbReference>
<gene>
    <name evidence="3" type="ORF">GLAREA_04579</name>
</gene>
<dbReference type="KEGG" id="glz:GLAREA_04579"/>
<dbReference type="RefSeq" id="XP_008085147.1">
    <property type="nucleotide sequence ID" value="XM_008086956.1"/>
</dbReference>